<evidence type="ECO:0000256" key="1">
    <source>
        <dbReference type="SAM" id="MobiDB-lite"/>
    </source>
</evidence>
<organism evidence="2 3">
    <name type="scientific">Agrobacterium tumefaciens</name>
    <dbReference type="NCBI Taxonomy" id="358"/>
    <lineage>
        <taxon>Bacteria</taxon>
        <taxon>Pseudomonadati</taxon>
        <taxon>Pseudomonadota</taxon>
        <taxon>Alphaproteobacteria</taxon>
        <taxon>Hyphomicrobiales</taxon>
        <taxon>Rhizobiaceae</taxon>
        <taxon>Rhizobium/Agrobacterium group</taxon>
        <taxon>Agrobacterium</taxon>
        <taxon>Agrobacterium tumefaciens complex</taxon>
    </lineage>
</organism>
<protein>
    <submittedName>
        <fullName evidence="2">Uncharacterized protein</fullName>
    </submittedName>
</protein>
<evidence type="ECO:0000313" key="3">
    <source>
        <dbReference type="Proteomes" id="UP000237717"/>
    </source>
</evidence>
<reference evidence="2 3" key="1">
    <citation type="submission" date="2018-02" db="EMBL/GenBank/DDBJ databases">
        <title>Complete genome sequence of Agrobacterium tumefaciens 1D1609.</title>
        <authorList>
            <person name="Cho S.-T."/>
            <person name="Haryono M."/>
            <person name="Chang H.-H."/>
            <person name="Santos M.N."/>
            <person name="Lai E.-M."/>
            <person name="Kuo C.-H."/>
        </authorList>
    </citation>
    <scope>NUCLEOTIDE SEQUENCE [LARGE SCALE GENOMIC DNA]</scope>
    <source>
        <strain evidence="2 3">1D1609</strain>
        <plasmid evidence="3">Plasmid pat1d1609b</plasmid>
    </source>
</reference>
<accession>A0A2L2LMM7</accession>
<keyword evidence="2" id="KW-0614">Plasmid</keyword>
<geneLocation type="plasmid" evidence="3">
    <name>pat1d1609b</name>
</geneLocation>
<dbReference type="EMBL" id="CP026928">
    <property type="protein sequence ID" value="AVH45546.1"/>
    <property type="molecule type" value="Genomic_DNA"/>
</dbReference>
<dbReference type="Proteomes" id="UP000237717">
    <property type="component" value="Plasmid pAt1D1609b"/>
</dbReference>
<proteinExistence type="predicted"/>
<name>A0A2L2LMM7_AGRTU</name>
<evidence type="ECO:0000313" key="2">
    <source>
        <dbReference type="EMBL" id="AVH45546.1"/>
    </source>
</evidence>
<dbReference type="AlphaFoldDB" id="A0A2L2LMM7"/>
<gene>
    <name evidence="2" type="ORF">At1D1609_55150</name>
</gene>
<feature type="region of interest" description="Disordered" evidence="1">
    <location>
        <begin position="200"/>
        <end position="221"/>
    </location>
</feature>
<sequence length="221" mass="25414">MEEPEAPREYIVFPEEAIKYLPEEWQQQLYALKDEGQGILEIADDNLRILNRLVHAFSTMASLRYIQHRLYSIKFEATMDWALENDMLTLAFVTTYARLIDGGIGSGVSRSALPPELRPVHDNIIELRNKRYAHNAGHDSITGNLEVGFENGKFDISVNFNMGFHVGGALEWKPLVEFLDELMFRRLYAQLDKLKERTGRQWTFPSGPPPKWVSSDPDTSR</sequence>
<dbReference type="RefSeq" id="WP_158662972.1">
    <property type="nucleotide sequence ID" value="NZ_CP026928.1"/>
</dbReference>